<evidence type="ECO:0000313" key="3">
    <source>
        <dbReference type="Proteomes" id="UP000225548"/>
    </source>
</evidence>
<dbReference type="Pfam" id="PF00248">
    <property type="entry name" value="Aldo_ket_red"/>
    <property type="match status" value="1"/>
</dbReference>
<organism evidence="2 3">
    <name type="scientific">Sanguibacter antarcticus</name>
    <dbReference type="NCBI Taxonomy" id="372484"/>
    <lineage>
        <taxon>Bacteria</taxon>
        <taxon>Bacillati</taxon>
        <taxon>Actinomycetota</taxon>
        <taxon>Actinomycetes</taxon>
        <taxon>Micrococcales</taxon>
        <taxon>Sanguibacteraceae</taxon>
        <taxon>Sanguibacter</taxon>
    </lineage>
</organism>
<dbReference type="InterPro" id="IPR053135">
    <property type="entry name" value="AKR2_Oxidoreductase"/>
</dbReference>
<sequence>MDIRTSSRLAHDLSAVGLGCWQLGADWGDVSDESAHAVLAAALDAGVTFLDTADVYGDGRSEKFIGSFLAGRGRAGITVATKMGRRADPHVPEAFTLDAFRGWTDRSRENLGVDTLDLVQLHCPPTPVFSADATYDALDVLVEEGRVGAYGVSVETCAEALTAIARPSVASVQIVVNAFRRKPLEEVLPAAIEAGVAIIARVPLASGLLSGKYDESTTFAANDHRTFNRSGEAFDVGETFAGVPFEIGVAAAREIAALLPEGSGATTSQLALRWILDQPGITTVIPGARNPEQARSNAGAASLDPLTAEQSARFTEIYDSSIREHVHARW</sequence>
<dbReference type="EMBL" id="PDJG01000001">
    <property type="protein sequence ID" value="PFG32765.1"/>
    <property type="molecule type" value="Genomic_DNA"/>
</dbReference>
<proteinExistence type="predicted"/>
<accession>A0A2A9E332</accession>
<dbReference type="Gene3D" id="3.20.20.100">
    <property type="entry name" value="NADP-dependent oxidoreductase domain"/>
    <property type="match status" value="1"/>
</dbReference>
<feature type="domain" description="NADP-dependent oxidoreductase" evidence="1">
    <location>
        <begin position="16"/>
        <end position="318"/>
    </location>
</feature>
<dbReference type="CDD" id="cd19086">
    <property type="entry name" value="AKR_AKR11C1"/>
    <property type="match status" value="1"/>
</dbReference>
<dbReference type="AlphaFoldDB" id="A0A2A9E332"/>
<dbReference type="PANTHER" id="PTHR43312">
    <property type="entry name" value="D-THREO-ALDOSE 1-DEHYDROGENASE"/>
    <property type="match status" value="1"/>
</dbReference>
<dbReference type="OrthoDB" id="9768793at2"/>
<dbReference type="PANTHER" id="PTHR43312:SF1">
    <property type="entry name" value="NADP-DEPENDENT OXIDOREDUCTASE DOMAIN-CONTAINING PROTEIN"/>
    <property type="match status" value="1"/>
</dbReference>
<dbReference type="InterPro" id="IPR023210">
    <property type="entry name" value="NADP_OxRdtase_dom"/>
</dbReference>
<evidence type="ECO:0000259" key="1">
    <source>
        <dbReference type="Pfam" id="PF00248"/>
    </source>
</evidence>
<name>A0A2A9E332_9MICO</name>
<protein>
    <submittedName>
        <fullName evidence="2">Aryl-alcohol dehydrogenase-like predicted oxidoreductase</fullName>
    </submittedName>
</protein>
<dbReference type="Proteomes" id="UP000225548">
    <property type="component" value="Unassembled WGS sequence"/>
</dbReference>
<dbReference type="InterPro" id="IPR036812">
    <property type="entry name" value="NAD(P)_OxRdtase_dom_sf"/>
</dbReference>
<keyword evidence="3" id="KW-1185">Reference proteome</keyword>
<dbReference type="RefSeq" id="WP_098454086.1">
    <property type="nucleotide sequence ID" value="NZ_PDJG01000001.1"/>
</dbReference>
<gene>
    <name evidence="2" type="ORF">ATL42_0613</name>
</gene>
<dbReference type="SUPFAM" id="SSF51430">
    <property type="entry name" value="NAD(P)-linked oxidoreductase"/>
    <property type="match status" value="1"/>
</dbReference>
<reference evidence="2 3" key="1">
    <citation type="submission" date="2017-10" db="EMBL/GenBank/DDBJ databases">
        <title>Sequencing the genomes of 1000 actinobacteria strains.</title>
        <authorList>
            <person name="Klenk H.-P."/>
        </authorList>
    </citation>
    <scope>NUCLEOTIDE SEQUENCE [LARGE SCALE GENOMIC DNA]</scope>
    <source>
        <strain evidence="2 3">DSM 18966</strain>
    </source>
</reference>
<comment type="caution">
    <text evidence="2">The sequence shown here is derived from an EMBL/GenBank/DDBJ whole genome shotgun (WGS) entry which is preliminary data.</text>
</comment>
<evidence type="ECO:0000313" key="2">
    <source>
        <dbReference type="EMBL" id="PFG32765.1"/>
    </source>
</evidence>